<evidence type="ECO:0000259" key="4">
    <source>
        <dbReference type="Pfam" id="PF13511"/>
    </source>
</evidence>
<dbReference type="OrthoDB" id="5766008at2"/>
<evidence type="ECO:0000256" key="1">
    <source>
        <dbReference type="SAM" id="MobiDB-lite"/>
    </source>
</evidence>
<evidence type="ECO:0000256" key="2">
    <source>
        <dbReference type="SAM" id="Phobius"/>
    </source>
</evidence>
<protein>
    <recommendedName>
        <fullName evidence="4">DUF4124 domain-containing protein</fullName>
    </recommendedName>
</protein>
<feature type="compositionally biased region" description="Low complexity" evidence="1">
    <location>
        <begin position="77"/>
        <end position="91"/>
    </location>
</feature>
<keyword evidence="6" id="KW-1185">Reference proteome</keyword>
<evidence type="ECO:0000313" key="5">
    <source>
        <dbReference type="EMBL" id="PPE73776.1"/>
    </source>
</evidence>
<evidence type="ECO:0000256" key="3">
    <source>
        <dbReference type="SAM" id="SignalP"/>
    </source>
</evidence>
<keyword evidence="2" id="KW-1133">Transmembrane helix</keyword>
<feature type="transmembrane region" description="Helical" evidence="2">
    <location>
        <begin position="116"/>
        <end position="135"/>
    </location>
</feature>
<proteinExistence type="predicted"/>
<dbReference type="InterPro" id="IPR025392">
    <property type="entry name" value="DUF4124"/>
</dbReference>
<feature type="transmembrane region" description="Helical" evidence="2">
    <location>
        <begin position="168"/>
        <end position="186"/>
    </location>
</feature>
<reference evidence="5 6" key="1">
    <citation type="submission" date="2018-02" db="EMBL/GenBank/DDBJ databases">
        <title>Genome sequencing of Solimonas sp. HR-BB.</title>
        <authorList>
            <person name="Lee Y."/>
            <person name="Jeon C.O."/>
        </authorList>
    </citation>
    <scope>NUCLEOTIDE SEQUENCE [LARGE SCALE GENOMIC DNA]</scope>
    <source>
        <strain evidence="5 6">HR-BB</strain>
    </source>
</reference>
<feature type="compositionally biased region" description="Basic and acidic residues" evidence="1">
    <location>
        <begin position="93"/>
        <end position="103"/>
    </location>
</feature>
<evidence type="ECO:0000313" key="6">
    <source>
        <dbReference type="Proteomes" id="UP000238220"/>
    </source>
</evidence>
<name>A0A2S5TFK7_9GAMM</name>
<feature type="transmembrane region" description="Helical" evidence="2">
    <location>
        <begin position="142"/>
        <end position="162"/>
    </location>
</feature>
<comment type="caution">
    <text evidence="5">The sequence shown here is derived from an EMBL/GenBank/DDBJ whole genome shotgun (WGS) entry which is preliminary data.</text>
</comment>
<feature type="region of interest" description="Disordered" evidence="1">
    <location>
        <begin position="36"/>
        <end position="103"/>
    </location>
</feature>
<dbReference type="EMBL" id="PSNW01000005">
    <property type="protein sequence ID" value="PPE73776.1"/>
    <property type="molecule type" value="Genomic_DNA"/>
</dbReference>
<dbReference type="Pfam" id="PF13511">
    <property type="entry name" value="DUF4124"/>
    <property type="match status" value="1"/>
</dbReference>
<feature type="signal peptide" evidence="3">
    <location>
        <begin position="1"/>
        <end position="17"/>
    </location>
</feature>
<dbReference type="RefSeq" id="WP_104230291.1">
    <property type="nucleotide sequence ID" value="NZ_PSNW01000005.1"/>
</dbReference>
<gene>
    <name evidence="5" type="ORF">C3942_10205</name>
</gene>
<keyword evidence="2" id="KW-0812">Transmembrane</keyword>
<keyword evidence="2" id="KW-0472">Membrane</keyword>
<dbReference type="Proteomes" id="UP000238220">
    <property type="component" value="Unassembled WGS sequence"/>
</dbReference>
<accession>A0A2S5TFK7</accession>
<feature type="domain" description="DUF4124" evidence="4">
    <location>
        <begin position="8"/>
        <end position="56"/>
    </location>
</feature>
<keyword evidence="3" id="KW-0732">Signal</keyword>
<sequence>MMAVLLCAFGLPGAAMAGITQCADAQGNRHYTDQGCYDGRPIERPRPTAGPAAELPPGSLDPVKRLPPMGSVPAPGPETIEPAAAAAPAEPAAEEKAAPELPSEKLRPRKAESGHWLLFGFGFLMSLVAYFWMAITAFRNGSILWGLLLLFLSPVTNLIYLLRNPREAAPSAALMAGGVALMALVYTPAADLMDVHESYLTAREQTTIDQRHPRVSFTSAETVYLKTVLGWDDWSVMAQPHIVTWAWYTGDEMVDSYVTVLEFDEPPYVLEGYYPAAQLGRGQHRVELYVGEELFDTREFEVL</sequence>
<organism evidence="5 6">
    <name type="scientific">Solimonas fluminis</name>
    <dbReference type="NCBI Taxonomy" id="2086571"/>
    <lineage>
        <taxon>Bacteria</taxon>
        <taxon>Pseudomonadati</taxon>
        <taxon>Pseudomonadota</taxon>
        <taxon>Gammaproteobacteria</taxon>
        <taxon>Nevskiales</taxon>
        <taxon>Nevskiaceae</taxon>
        <taxon>Solimonas</taxon>
    </lineage>
</organism>
<dbReference type="AlphaFoldDB" id="A0A2S5TFK7"/>
<feature type="chain" id="PRO_5015392667" description="DUF4124 domain-containing protein" evidence="3">
    <location>
        <begin position="18"/>
        <end position="303"/>
    </location>
</feature>